<feature type="domain" description="4Fe-4S ferredoxin-type" evidence="6">
    <location>
        <begin position="2"/>
        <end position="31"/>
    </location>
</feature>
<keyword evidence="5" id="KW-0249">Electron transport</keyword>
<dbReference type="InterPro" id="IPR017900">
    <property type="entry name" value="4Fe4S_Fe_S_CS"/>
</dbReference>
<sequence>MKVPVVDNSTCVDCEGCIEVCPEIFFRNNAGMIQVKDLDSYPEECVDEAIKYCPSDCITWEDE</sequence>
<evidence type="ECO:0000256" key="3">
    <source>
        <dbReference type="ARBA" id="ARBA00023004"/>
    </source>
</evidence>
<comment type="function">
    <text evidence="1 5">Ferredoxins are iron-sulfur proteins that transfer electrons in a wide variety of metabolic reactions.</text>
</comment>
<evidence type="ECO:0000256" key="5">
    <source>
        <dbReference type="RuleBase" id="RU368020"/>
    </source>
</evidence>
<evidence type="ECO:0000313" key="8">
    <source>
        <dbReference type="Proteomes" id="UP000000739"/>
    </source>
</evidence>
<evidence type="ECO:0000313" key="7">
    <source>
        <dbReference type="EMBL" id="ACL04067.1"/>
    </source>
</evidence>
<reference evidence="7 8" key="1">
    <citation type="journal article" date="2012" name="Environ. Microbiol.">
        <title>The genome sequence of Desulfatibacillum alkenivorans AK-01: a blueprint for anaerobic alkane oxidation.</title>
        <authorList>
            <person name="Callaghan A.V."/>
            <person name="Morris B.E."/>
            <person name="Pereira I.A."/>
            <person name="McInerney M.J."/>
            <person name="Austin R.N."/>
            <person name="Groves J.T."/>
            <person name="Kukor J.J."/>
            <person name="Suflita J.M."/>
            <person name="Young L.Y."/>
            <person name="Zylstra G.J."/>
            <person name="Wawrik B."/>
        </authorList>
    </citation>
    <scope>NUCLEOTIDE SEQUENCE [LARGE SCALE GENOMIC DNA]</scope>
    <source>
        <strain evidence="7 8">AK-01</strain>
    </source>
</reference>
<dbReference type="GO" id="GO:0009055">
    <property type="term" value="F:electron transfer activity"/>
    <property type="evidence" value="ECO:0007669"/>
    <property type="project" value="UniProtKB-UniRule"/>
</dbReference>
<evidence type="ECO:0000256" key="4">
    <source>
        <dbReference type="ARBA" id="ARBA00023014"/>
    </source>
</evidence>
<dbReference type="SUPFAM" id="SSF54862">
    <property type="entry name" value="4Fe-4S ferredoxins"/>
    <property type="match status" value="1"/>
</dbReference>
<dbReference type="InterPro" id="IPR017896">
    <property type="entry name" value="4Fe4S_Fe-S-bd"/>
</dbReference>
<name>B8FAY1_DESAL</name>
<dbReference type="AlphaFoldDB" id="B8FAY1"/>
<dbReference type="GO" id="GO:0005506">
    <property type="term" value="F:iron ion binding"/>
    <property type="evidence" value="ECO:0007669"/>
    <property type="project" value="UniProtKB-UniRule"/>
</dbReference>
<proteinExistence type="predicted"/>
<dbReference type="PROSITE" id="PS00198">
    <property type="entry name" value="4FE4S_FER_1"/>
    <property type="match status" value="1"/>
</dbReference>
<evidence type="ECO:0000256" key="1">
    <source>
        <dbReference type="ARBA" id="ARBA00003532"/>
    </source>
</evidence>
<dbReference type="PROSITE" id="PS51379">
    <property type="entry name" value="4FE4S_FER_2"/>
    <property type="match status" value="1"/>
</dbReference>
<gene>
    <name evidence="7" type="ordered locus">Dalk_2374</name>
</gene>
<dbReference type="PRINTS" id="PR00352">
    <property type="entry name" value="3FE4SFRDOXIN"/>
</dbReference>
<dbReference type="HOGENOM" id="CLU_139698_6_4_7"/>
<dbReference type="Pfam" id="PF13370">
    <property type="entry name" value="Fer4_13"/>
    <property type="match status" value="1"/>
</dbReference>
<keyword evidence="3 5" id="KW-0408">Iron</keyword>
<dbReference type="RefSeq" id="WP_015947141.1">
    <property type="nucleotide sequence ID" value="NC_011768.1"/>
</dbReference>
<evidence type="ECO:0000259" key="6">
    <source>
        <dbReference type="PROSITE" id="PS51379"/>
    </source>
</evidence>
<dbReference type="eggNOG" id="COG1141">
    <property type="taxonomic scope" value="Bacteria"/>
</dbReference>
<dbReference type="EMBL" id="CP001322">
    <property type="protein sequence ID" value="ACL04067.1"/>
    <property type="molecule type" value="Genomic_DNA"/>
</dbReference>
<keyword evidence="5" id="KW-0813">Transport</keyword>
<protein>
    <recommendedName>
        <fullName evidence="5">Ferredoxin</fullName>
    </recommendedName>
</protein>
<organism evidence="7 8">
    <name type="scientific">Desulfatibacillum aliphaticivorans</name>
    <dbReference type="NCBI Taxonomy" id="218208"/>
    <lineage>
        <taxon>Bacteria</taxon>
        <taxon>Pseudomonadati</taxon>
        <taxon>Thermodesulfobacteriota</taxon>
        <taxon>Desulfobacteria</taxon>
        <taxon>Desulfobacterales</taxon>
        <taxon>Desulfatibacillaceae</taxon>
        <taxon>Desulfatibacillum</taxon>
    </lineage>
</organism>
<keyword evidence="2 5" id="KW-0479">Metal-binding</keyword>
<keyword evidence="8" id="KW-1185">Reference proteome</keyword>
<dbReference type="InterPro" id="IPR001080">
    <property type="entry name" value="3Fe4S_ferredoxin"/>
</dbReference>
<dbReference type="KEGG" id="dal:Dalk_2374"/>
<keyword evidence="4 5" id="KW-0411">Iron-sulfur</keyword>
<dbReference type="Proteomes" id="UP000000739">
    <property type="component" value="Chromosome"/>
</dbReference>
<evidence type="ECO:0000256" key="2">
    <source>
        <dbReference type="ARBA" id="ARBA00022723"/>
    </source>
</evidence>
<dbReference type="Gene3D" id="3.30.70.20">
    <property type="match status" value="1"/>
</dbReference>
<dbReference type="GO" id="GO:0051536">
    <property type="term" value="F:iron-sulfur cluster binding"/>
    <property type="evidence" value="ECO:0007669"/>
    <property type="project" value="UniProtKB-KW"/>
</dbReference>
<accession>B8FAY1</accession>